<dbReference type="Proteomes" id="UP000295818">
    <property type="component" value="Unassembled WGS sequence"/>
</dbReference>
<dbReference type="InterPro" id="IPR005151">
    <property type="entry name" value="Tail-specific_protease"/>
</dbReference>
<dbReference type="Pfam" id="PF11918">
    <property type="entry name" value="Peptidase_S41_N"/>
    <property type="match status" value="1"/>
</dbReference>
<gene>
    <name evidence="2" type="ORF">EV644_102350</name>
</gene>
<dbReference type="InterPro" id="IPR029045">
    <property type="entry name" value="ClpP/crotonase-like_dom_sf"/>
</dbReference>
<keyword evidence="3" id="KW-1185">Reference proteome</keyword>
<name>A0ABY2BSG1_9ACTN</name>
<dbReference type="Gene3D" id="3.90.226.10">
    <property type="entry name" value="2-enoyl-CoA Hydratase, Chain A, domain 1"/>
    <property type="match status" value="1"/>
</dbReference>
<proteinExistence type="predicted"/>
<dbReference type="SUPFAM" id="SSF52096">
    <property type="entry name" value="ClpP/crotonase"/>
    <property type="match status" value="1"/>
</dbReference>
<dbReference type="EMBL" id="SLWM01000002">
    <property type="protein sequence ID" value="TCO29630.1"/>
    <property type="molecule type" value="Genomic_DNA"/>
</dbReference>
<dbReference type="CDD" id="cd07563">
    <property type="entry name" value="Peptidase_S41_IRBP"/>
    <property type="match status" value="1"/>
</dbReference>
<evidence type="ECO:0000313" key="3">
    <source>
        <dbReference type="Proteomes" id="UP000295818"/>
    </source>
</evidence>
<feature type="domain" description="Tail specific protease" evidence="1">
    <location>
        <begin position="91"/>
        <end position="283"/>
    </location>
</feature>
<organism evidence="2 3">
    <name type="scientific">Kribbella orskensis</name>
    <dbReference type="NCBI Taxonomy" id="2512216"/>
    <lineage>
        <taxon>Bacteria</taxon>
        <taxon>Bacillati</taxon>
        <taxon>Actinomycetota</taxon>
        <taxon>Actinomycetes</taxon>
        <taxon>Propionibacteriales</taxon>
        <taxon>Kribbellaceae</taxon>
        <taxon>Kribbella</taxon>
    </lineage>
</organism>
<comment type="caution">
    <text evidence="2">The sequence shown here is derived from an EMBL/GenBank/DDBJ whole genome shotgun (WGS) entry which is preliminary data.</text>
</comment>
<sequence>MRTDEIKAVIDQVAALIREHYVFPDVGQAVADRLIADQVAGRYDEVTEPARLAEQVTADLQVGNGDKHLRLIHHIDELFEEDEDPVAEEAAWARHVELTAAGMARAERLAGNVGVLAIKPTLYDPKYAGAALAGAMTLLWGTDALLLDLRGCRGGSPEMVALVCSYLLDGEPVHLNDLVTPSTGAVRQHWTVPVSGPRFGGTKPIWVLTSSTTFSGAEELTYNLQQLGRAVVVGERTRGGAHPREGFTVHPHLEASVPIQRALNPISGTNWEGVGISPEVEVDAESAFAEAYRRALEHVIALPAAPGRREVTDEARAAAGLVAVAG</sequence>
<dbReference type="Pfam" id="PF03572">
    <property type="entry name" value="Peptidase_S41"/>
    <property type="match status" value="1"/>
</dbReference>
<dbReference type="Gene3D" id="3.30.750.44">
    <property type="match status" value="1"/>
</dbReference>
<accession>A0ABY2BSG1</accession>
<evidence type="ECO:0000313" key="2">
    <source>
        <dbReference type="EMBL" id="TCO29630.1"/>
    </source>
</evidence>
<reference evidence="2 3" key="1">
    <citation type="journal article" date="2015" name="Stand. Genomic Sci.">
        <title>Genomic Encyclopedia of Bacterial and Archaeal Type Strains, Phase III: the genomes of soil and plant-associated and newly described type strains.</title>
        <authorList>
            <person name="Whitman W.B."/>
            <person name="Woyke T."/>
            <person name="Klenk H.P."/>
            <person name="Zhou Y."/>
            <person name="Lilburn T.G."/>
            <person name="Beck B.J."/>
            <person name="De Vos P."/>
            <person name="Vandamme P."/>
            <person name="Eisen J.A."/>
            <person name="Garrity G."/>
            <person name="Hugenholtz P."/>
            <person name="Kyrpides N.C."/>
        </authorList>
    </citation>
    <scope>NUCLEOTIDE SEQUENCE [LARGE SCALE GENOMIC DNA]</scope>
    <source>
        <strain evidence="2 3">VKM Ac-2538</strain>
    </source>
</reference>
<dbReference type="SMART" id="SM00245">
    <property type="entry name" value="TSPc"/>
    <property type="match status" value="1"/>
</dbReference>
<dbReference type="PANTHER" id="PTHR11261">
    <property type="entry name" value="INTERPHOTORECEPTOR RETINOID-BINDING PROTEIN"/>
    <property type="match status" value="1"/>
</dbReference>
<evidence type="ECO:0000259" key="1">
    <source>
        <dbReference type="SMART" id="SM00245"/>
    </source>
</evidence>
<protein>
    <submittedName>
        <fullName evidence="2">Peptidase S41-like protein</fullName>
    </submittedName>
</protein>
<dbReference type="RefSeq" id="WP_132188015.1">
    <property type="nucleotide sequence ID" value="NZ_SLWM01000002.1"/>
</dbReference>
<dbReference type="PANTHER" id="PTHR11261:SF3">
    <property type="entry name" value="RETINOL-BINDING PROTEIN 3"/>
    <property type="match status" value="1"/>
</dbReference>